<feature type="transmembrane region" description="Helical" evidence="10">
    <location>
        <begin position="145"/>
        <end position="172"/>
    </location>
</feature>
<dbReference type="GO" id="GO:0005886">
    <property type="term" value="C:plasma membrane"/>
    <property type="evidence" value="ECO:0007669"/>
    <property type="project" value="UniProtKB-SubCell"/>
</dbReference>
<comment type="subcellular location">
    <subcellularLocation>
        <location evidence="11">Cell inner membrane</location>
        <topology evidence="11">Multi-pass membrane protein</topology>
    </subcellularLocation>
    <subcellularLocation>
        <location evidence="2 10">Cell membrane</location>
        <topology evidence="2 10">Multi-pass membrane protein</topology>
    </subcellularLocation>
</comment>
<dbReference type="EMBL" id="JPWB01000001">
    <property type="protein sequence ID" value="RCK25633.1"/>
    <property type="molecule type" value="Genomic_DNA"/>
</dbReference>
<evidence type="ECO:0000256" key="6">
    <source>
        <dbReference type="ARBA" id="ARBA00022505"/>
    </source>
</evidence>
<evidence type="ECO:0000256" key="5">
    <source>
        <dbReference type="ARBA" id="ARBA00022475"/>
    </source>
</evidence>
<reference evidence="13 14" key="1">
    <citation type="submission" date="2014-07" db="EMBL/GenBank/DDBJ databases">
        <title>Draft genome sequence of Thalassospira profundimaris R8-17.</title>
        <authorList>
            <person name="Lai Q."/>
            <person name="Shao Z."/>
        </authorList>
    </citation>
    <scope>NUCLEOTIDE SEQUENCE [LARGE SCALE GENOMIC DNA]</scope>
    <source>
        <strain evidence="13 14">R8-17</strain>
    </source>
</reference>
<keyword evidence="5" id="KW-1003">Cell membrane</keyword>
<dbReference type="InterPro" id="IPR011867">
    <property type="entry name" value="ModB_ABC"/>
</dbReference>
<feature type="transmembrane region" description="Helical" evidence="10">
    <location>
        <begin position="20"/>
        <end position="39"/>
    </location>
</feature>
<keyword evidence="8 10" id="KW-1133">Transmembrane helix</keyword>
<keyword evidence="7 10" id="KW-0812">Transmembrane</keyword>
<dbReference type="NCBIfam" id="TIGR02141">
    <property type="entry name" value="modB_ABC"/>
    <property type="match status" value="1"/>
</dbReference>
<dbReference type="Gene3D" id="1.10.3720.10">
    <property type="entry name" value="MetI-like"/>
    <property type="match status" value="1"/>
</dbReference>
<evidence type="ECO:0000313" key="14">
    <source>
        <dbReference type="Proteomes" id="UP000253061"/>
    </source>
</evidence>
<dbReference type="SUPFAM" id="SSF161098">
    <property type="entry name" value="MetI-like"/>
    <property type="match status" value="1"/>
</dbReference>
<dbReference type="GO" id="GO:0015098">
    <property type="term" value="F:molybdate ion transmembrane transporter activity"/>
    <property type="evidence" value="ECO:0007669"/>
    <property type="project" value="UniProtKB-UniRule"/>
</dbReference>
<dbReference type="CDD" id="cd06261">
    <property type="entry name" value="TM_PBP2"/>
    <property type="match status" value="1"/>
</dbReference>
<evidence type="ECO:0000256" key="1">
    <source>
        <dbReference type="ARBA" id="ARBA00002949"/>
    </source>
</evidence>
<keyword evidence="6 11" id="KW-0500">Molybdenum</keyword>
<dbReference type="RefSeq" id="WP_084272064.1">
    <property type="nucleotide sequence ID" value="NZ_JPWB01000001.1"/>
</dbReference>
<comment type="similarity">
    <text evidence="3 11">Belongs to the binding-protein-dependent transport system permease family. CysTW subfamily.</text>
</comment>
<name>A0A367VKB7_9PROT</name>
<evidence type="ECO:0000259" key="12">
    <source>
        <dbReference type="PROSITE" id="PS50928"/>
    </source>
</evidence>
<feature type="transmembrane region" description="Helical" evidence="10">
    <location>
        <begin position="202"/>
        <end position="221"/>
    </location>
</feature>
<organism evidence="13 14">
    <name type="scientific">Thalassospira profundimaris</name>
    <dbReference type="NCBI Taxonomy" id="502049"/>
    <lineage>
        <taxon>Bacteria</taxon>
        <taxon>Pseudomonadati</taxon>
        <taxon>Pseudomonadota</taxon>
        <taxon>Alphaproteobacteria</taxon>
        <taxon>Rhodospirillales</taxon>
        <taxon>Thalassospiraceae</taxon>
        <taxon>Thalassospira</taxon>
    </lineage>
</organism>
<dbReference type="PANTHER" id="PTHR30183:SF3">
    <property type="entry name" value="MOLYBDENUM TRANSPORT SYSTEM PERMEASE PROTEIN MODB"/>
    <property type="match status" value="1"/>
</dbReference>
<evidence type="ECO:0000256" key="3">
    <source>
        <dbReference type="ARBA" id="ARBA00007069"/>
    </source>
</evidence>
<dbReference type="AlphaFoldDB" id="A0A367VKB7"/>
<sequence length="230" mass="24180">MISLTPAEIEALLLSLRISGVAVACALPFAIIVATALALGRFPGRFILDAIVHLPLILPPVVMGYLLLIAMGTRAPLGAWLYETFDLRFVFSWTGAALASAIVSFPFQVRAIRLSLENVNHGLYQAAETLGAGPIDRFFSLTLPLALPGIIAGAITAFAASLGEFGAIITFVSNIPGETRTLPLAIYTAIQTPGGELAAARLAALSIGLAFTGLLLSELALRRIRKRAAS</sequence>
<comment type="caution">
    <text evidence="13">The sequence shown here is derived from an EMBL/GenBank/DDBJ whole genome shotgun (WGS) entry which is preliminary data.</text>
</comment>
<accession>A0A367VKB7</accession>
<keyword evidence="11" id="KW-0997">Cell inner membrane</keyword>
<evidence type="ECO:0000256" key="2">
    <source>
        <dbReference type="ARBA" id="ARBA00004651"/>
    </source>
</evidence>
<keyword evidence="9 10" id="KW-0472">Membrane</keyword>
<feature type="domain" description="ABC transmembrane type-1" evidence="12">
    <location>
        <begin position="12"/>
        <end position="220"/>
    </location>
</feature>
<evidence type="ECO:0000256" key="9">
    <source>
        <dbReference type="ARBA" id="ARBA00023136"/>
    </source>
</evidence>
<dbReference type="Proteomes" id="UP000253061">
    <property type="component" value="Unassembled WGS sequence"/>
</dbReference>
<evidence type="ECO:0000256" key="11">
    <source>
        <dbReference type="RuleBase" id="RU365097"/>
    </source>
</evidence>
<gene>
    <name evidence="13" type="ORF">TH6_03235</name>
</gene>
<evidence type="ECO:0000313" key="13">
    <source>
        <dbReference type="EMBL" id="RCK25633.1"/>
    </source>
</evidence>
<dbReference type="InterPro" id="IPR000515">
    <property type="entry name" value="MetI-like"/>
</dbReference>
<evidence type="ECO:0000256" key="8">
    <source>
        <dbReference type="ARBA" id="ARBA00022989"/>
    </source>
</evidence>
<comment type="function">
    <text evidence="1 11">Part of the binding-protein-dependent transport system for molybdenum; probably responsible for the translocation of the substrate across the membrane.</text>
</comment>
<dbReference type="InterPro" id="IPR035906">
    <property type="entry name" value="MetI-like_sf"/>
</dbReference>
<dbReference type="NCBIfam" id="NF006939">
    <property type="entry name" value="PRK09421.1"/>
    <property type="match status" value="1"/>
</dbReference>
<evidence type="ECO:0000256" key="7">
    <source>
        <dbReference type="ARBA" id="ARBA00022692"/>
    </source>
</evidence>
<proteinExistence type="inferred from homology"/>
<dbReference type="PANTHER" id="PTHR30183">
    <property type="entry name" value="MOLYBDENUM TRANSPORT SYSTEM PERMEASE PROTEIN MODB"/>
    <property type="match status" value="1"/>
</dbReference>
<dbReference type="PROSITE" id="PS50928">
    <property type="entry name" value="ABC_TM1"/>
    <property type="match status" value="1"/>
</dbReference>
<feature type="transmembrane region" description="Helical" evidence="10">
    <location>
        <begin position="90"/>
        <end position="107"/>
    </location>
</feature>
<protein>
    <recommendedName>
        <fullName evidence="11">Molybdenum transport system permease</fullName>
    </recommendedName>
</protein>
<feature type="transmembrane region" description="Helical" evidence="10">
    <location>
        <begin position="46"/>
        <end position="70"/>
    </location>
</feature>
<dbReference type="Pfam" id="PF00528">
    <property type="entry name" value="BPD_transp_1"/>
    <property type="match status" value="1"/>
</dbReference>
<evidence type="ECO:0000256" key="4">
    <source>
        <dbReference type="ARBA" id="ARBA00022448"/>
    </source>
</evidence>
<evidence type="ECO:0000256" key="10">
    <source>
        <dbReference type="RuleBase" id="RU363032"/>
    </source>
</evidence>
<keyword evidence="4 10" id="KW-0813">Transport</keyword>